<evidence type="ECO:0000259" key="2">
    <source>
        <dbReference type="Pfam" id="PF02470"/>
    </source>
</evidence>
<evidence type="ECO:0000256" key="1">
    <source>
        <dbReference type="SAM" id="Phobius"/>
    </source>
</evidence>
<dbReference type="PANTHER" id="PTHR33371:SF4">
    <property type="entry name" value="INTERMEMBRANE PHOSPHOLIPID TRANSPORT SYSTEM BINDING PROTEIN MLAD"/>
    <property type="match status" value="1"/>
</dbReference>
<comment type="caution">
    <text evidence="3">The sequence shown here is derived from an EMBL/GenBank/DDBJ whole genome shotgun (WGS) entry which is preliminary data.</text>
</comment>
<evidence type="ECO:0000313" key="3">
    <source>
        <dbReference type="EMBL" id="MEE2058555.1"/>
    </source>
</evidence>
<feature type="domain" description="Mce/MlaD" evidence="2">
    <location>
        <begin position="48"/>
        <end position="120"/>
    </location>
</feature>
<dbReference type="Pfam" id="PF02470">
    <property type="entry name" value="MlaD"/>
    <property type="match status" value="1"/>
</dbReference>
<evidence type="ECO:0000313" key="4">
    <source>
        <dbReference type="Proteomes" id="UP001336020"/>
    </source>
</evidence>
<dbReference type="InterPro" id="IPR052336">
    <property type="entry name" value="MlaD_Phospholipid_Transporter"/>
</dbReference>
<accession>A0ABU7LAK3</accession>
<gene>
    <name evidence="3" type="ORF">Q7514_13600</name>
</gene>
<proteinExistence type="predicted"/>
<keyword evidence="1" id="KW-0472">Membrane</keyword>
<protein>
    <submittedName>
        <fullName evidence="3">MlaD family protein</fullName>
    </submittedName>
</protein>
<dbReference type="RefSeq" id="WP_330133793.1">
    <property type="nucleotide sequence ID" value="NZ_JAUTXY010000005.1"/>
</dbReference>
<sequence>MPAYGLPGISISQHTARTVGVGLIGVVLLTLVAWRILPEHPDTHTMNITLVADTVGEGVEPGTEVRRHGVTVGSVTSIERADSGQHIRVALNRSDVGDLTDTLTIDYSPANLFGITQLTLFAGHGGTPLADGDQLDLTGGTAERVHDATTSTFLDSLGGLTNDVLTPELADLAATLARESRAFTPMIQAILATAESIEATQRMPYSGILDDLGRTFDRLPSTLHGGLVLLDSVYSEPYLEDPSNREKFDKTVSMLGQQLIPSVAHLLTTLQPHYQGLTGLIVPLLDAVAGAGATTANSGDLRELVDRLDSAFVDGPAGPILRVAVGIGGAPSASGTGSGGTR</sequence>
<organism evidence="3 4">
    <name type="scientific">Rhodococcus artemisiae</name>
    <dbReference type="NCBI Taxonomy" id="714159"/>
    <lineage>
        <taxon>Bacteria</taxon>
        <taxon>Bacillati</taxon>
        <taxon>Actinomycetota</taxon>
        <taxon>Actinomycetes</taxon>
        <taxon>Mycobacteriales</taxon>
        <taxon>Nocardiaceae</taxon>
        <taxon>Rhodococcus</taxon>
    </lineage>
</organism>
<dbReference type="EMBL" id="JAUTXY010000005">
    <property type="protein sequence ID" value="MEE2058555.1"/>
    <property type="molecule type" value="Genomic_DNA"/>
</dbReference>
<dbReference type="InterPro" id="IPR003399">
    <property type="entry name" value="Mce/MlaD"/>
</dbReference>
<reference evidence="3 4" key="1">
    <citation type="submission" date="2023-07" db="EMBL/GenBank/DDBJ databases">
        <authorList>
            <person name="Girao M."/>
            <person name="Carvalho M.F."/>
        </authorList>
    </citation>
    <scope>NUCLEOTIDE SEQUENCE [LARGE SCALE GENOMIC DNA]</scope>
    <source>
        <strain evidence="3 4">YIM65754</strain>
    </source>
</reference>
<dbReference type="Proteomes" id="UP001336020">
    <property type="component" value="Unassembled WGS sequence"/>
</dbReference>
<keyword evidence="1" id="KW-0812">Transmembrane</keyword>
<dbReference type="PANTHER" id="PTHR33371">
    <property type="entry name" value="INTERMEMBRANE PHOSPHOLIPID TRANSPORT SYSTEM BINDING PROTEIN MLAD-RELATED"/>
    <property type="match status" value="1"/>
</dbReference>
<feature type="transmembrane region" description="Helical" evidence="1">
    <location>
        <begin position="20"/>
        <end position="37"/>
    </location>
</feature>
<keyword evidence="4" id="KW-1185">Reference proteome</keyword>
<keyword evidence="1" id="KW-1133">Transmembrane helix</keyword>
<name>A0ABU7LAK3_9NOCA</name>